<dbReference type="PANTHER" id="PTHR21064:SF1">
    <property type="entry name" value="HYDROXYLYSINE KINASE"/>
    <property type="match status" value="1"/>
</dbReference>
<dbReference type="GO" id="GO:0047992">
    <property type="term" value="F:hydroxylysine kinase activity"/>
    <property type="evidence" value="ECO:0007669"/>
    <property type="project" value="UniProtKB-EC"/>
</dbReference>
<dbReference type="InterPro" id="IPR011009">
    <property type="entry name" value="Kinase-like_dom_sf"/>
</dbReference>
<evidence type="ECO:0000256" key="5">
    <source>
        <dbReference type="ARBA" id="ARBA00022777"/>
    </source>
</evidence>
<evidence type="ECO:0000256" key="3">
    <source>
        <dbReference type="ARBA" id="ARBA00022490"/>
    </source>
</evidence>
<comment type="function">
    <text evidence="7">Catalyzes the GTP-dependent phosphorylation of 5-hydroxy-L-lysine.</text>
</comment>
<evidence type="ECO:0000256" key="10">
    <source>
        <dbReference type="SAM" id="MobiDB-lite"/>
    </source>
</evidence>
<dbReference type="Gene3D" id="3.90.1200.10">
    <property type="match status" value="1"/>
</dbReference>
<dbReference type="InterPro" id="IPR002575">
    <property type="entry name" value="Aminoglycoside_PTrfase"/>
</dbReference>
<keyword evidence="5" id="KW-0418">Kinase</keyword>
<evidence type="ECO:0000313" key="13">
    <source>
        <dbReference type="Proteomes" id="UP000001058"/>
    </source>
</evidence>
<dbReference type="OrthoDB" id="9973935at2759"/>
<feature type="compositionally biased region" description="Gly residues" evidence="10">
    <location>
        <begin position="83"/>
        <end position="94"/>
    </location>
</feature>
<comment type="similarity">
    <text evidence="2">Belongs to the aminoglycoside phosphotransferase family.</text>
</comment>
<comment type="subcellular location">
    <subcellularLocation>
        <location evidence="1">Cytoplasm</location>
    </subcellularLocation>
</comment>
<organism evidence="13">
    <name type="scientific">Volvox carteri f. nagariensis</name>
    <dbReference type="NCBI Taxonomy" id="3068"/>
    <lineage>
        <taxon>Eukaryota</taxon>
        <taxon>Viridiplantae</taxon>
        <taxon>Chlorophyta</taxon>
        <taxon>core chlorophytes</taxon>
        <taxon>Chlorophyceae</taxon>
        <taxon>CS clade</taxon>
        <taxon>Chlamydomonadales</taxon>
        <taxon>Volvocaceae</taxon>
        <taxon>Volvox</taxon>
    </lineage>
</organism>
<feature type="region of interest" description="Disordered" evidence="10">
    <location>
        <begin position="1"/>
        <end position="44"/>
    </location>
</feature>
<feature type="region of interest" description="Disordered" evidence="10">
    <location>
        <begin position="141"/>
        <end position="227"/>
    </location>
</feature>
<reference evidence="12 13" key="1">
    <citation type="journal article" date="2010" name="Science">
        <title>Genomic analysis of organismal complexity in the multicellular green alga Volvox carteri.</title>
        <authorList>
            <person name="Prochnik S.E."/>
            <person name="Umen J."/>
            <person name="Nedelcu A.M."/>
            <person name="Hallmann A."/>
            <person name="Miller S.M."/>
            <person name="Nishii I."/>
            <person name="Ferris P."/>
            <person name="Kuo A."/>
            <person name="Mitros T."/>
            <person name="Fritz-Laylin L.K."/>
            <person name="Hellsten U."/>
            <person name="Chapman J."/>
            <person name="Simakov O."/>
            <person name="Rensing S.A."/>
            <person name="Terry A."/>
            <person name="Pangilinan J."/>
            <person name="Kapitonov V."/>
            <person name="Jurka J."/>
            <person name="Salamov A."/>
            <person name="Shapiro H."/>
            <person name="Schmutz J."/>
            <person name="Grimwood J."/>
            <person name="Lindquist E."/>
            <person name="Lucas S."/>
            <person name="Grigoriev I.V."/>
            <person name="Schmitt R."/>
            <person name="Kirk D."/>
            <person name="Rokhsar D.S."/>
        </authorList>
    </citation>
    <scope>NUCLEOTIDE SEQUENCE [LARGE SCALE GENOMIC DNA]</scope>
    <source>
        <strain evidence="13">f. Nagariensis / Eve</strain>
    </source>
</reference>
<feature type="compositionally biased region" description="Polar residues" evidence="10">
    <location>
        <begin position="168"/>
        <end position="177"/>
    </location>
</feature>
<dbReference type="EC" id="2.7.1.81" evidence="8"/>
<feature type="region of interest" description="Disordered" evidence="10">
    <location>
        <begin position="74"/>
        <end position="98"/>
    </location>
</feature>
<dbReference type="STRING" id="3068.D8UFI8"/>
<feature type="region of interest" description="Disordered" evidence="10">
    <location>
        <begin position="339"/>
        <end position="372"/>
    </location>
</feature>
<dbReference type="RefSeq" id="XP_002957456.1">
    <property type="nucleotide sequence ID" value="XM_002957410.1"/>
</dbReference>
<feature type="compositionally biased region" description="Acidic residues" evidence="10">
    <location>
        <begin position="210"/>
        <end position="220"/>
    </location>
</feature>
<keyword evidence="13" id="KW-1185">Reference proteome</keyword>
<name>D8UFI8_VOLCA</name>
<dbReference type="InParanoid" id="D8UFI8"/>
<dbReference type="GO" id="GO:0005737">
    <property type="term" value="C:cytoplasm"/>
    <property type="evidence" value="ECO:0007669"/>
    <property type="project" value="UniProtKB-SubCell"/>
</dbReference>
<feature type="compositionally biased region" description="Low complexity" evidence="10">
    <location>
        <begin position="15"/>
        <end position="27"/>
    </location>
</feature>
<dbReference type="InterPro" id="IPR050249">
    <property type="entry name" value="Pseudomonas-type_ThrB"/>
</dbReference>
<accession>D8UFI8</accession>
<evidence type="ECO:0000313" key="12">
    <source>
        <dbReference type="EMBL" id="EFJ41511.1"/>
    </source>
</evidence>
<dbReference type="PANTHER" id="PTHR21064">
    <property type="entry name" value="AMINOGLYCOSIDE PHOSPHOTRANSFERASE DOMAIN-CONTAINING PROTEIN-RELATED"/>
    <property type="match status" value="1"/>
</dbReference>
<evidence type="ECO:0000256" key="2">
    <source>
        <dbReference type="ARBA" id="ARBA00006219"/>
    </source>
</evidence>
<proteinExistence type="inferred from homology"/>
<evidence type="ECO:0000256" key="9">
    <source>
        <dbReference type="ARBA" id="ARBA00040505"/>
    </source>
</evidence>
<protein>
    <recommendedName>
        <fullName evidence="9">Hydroxylysine kinase</fullName>
        <ecNumber evidence="8">2.7.1.81</ecNumber>
    </recommendedName>
</protein>
<keyword evidence="4" id="KW-0808">Transferase</keyword>
<dbReference type="SUPFAM" id="SSF56112">
    <property type="entry name" value="Protein kinase-like (PK-like)"/>
    <property type="match status" value="1"/>
</dbReference>
<sequence length="687" mass="72581">MDSAREPHAAPPAVTPHTPATATATHPGGLESSRGSKGTHRPMLTPGQALFLARELYGIRTGPVRATVQCSSSTFGTHRVGDDGSGGGGGGGGDASSPAVTIGGGTAIMSGTTVLDAVCTELPSYNDRNFHIRTSGMQLAPQLPSYSRGHGGLTRDESQQEALRSLQERSAQLSKQLQPPPPQPTQQQRAQEASGVHRSDQGASIMVSGGEEEEAEEGEDKEAKEEVSVVLKVHNTQDNDRTSQLQAMDEAMLRVLAAGEGAAVAEVGGSSCSNNNSWNSSSSRDEVPYRVLPVSEQGEPFCAGVYFPGLFLSPTRGNAFAAQSTPASQSQFCVAGPTCRAPATPSRSRRTPQRAVRGRQSDMTHGSVDMQQDSGRSCGGRCHWHVVRCLSYVPGKMLSSVPYLTPALLLSLGRLMGRVTCGLAGWQPPALQQRCSHDWHPENGGAVLRRLVPGIQAFDQEQRSLLLRVADELLAASTRLSDPRVLPRQVCHADANDDNCVVSEDGREVIGIIDFGDMAIMPRVCEVAIAMLYAVLLGLKRPMGPPAPAGTPHTASTLEDAGPGAAATVATWDPQAAAGPGGDREEPGGCTLRRLLRVAGLVLCGYQRLVPLLPVELEVLPLLLRGRLAQSLALGAVSVVADPGNAQYLLATQRPGWRVIRLLAPGSVMTDKEMLQLMLMAGSMQTQ</sequence>
<feature type="domain" description="Aminoglycoside phosphotransferase" evidence="11">
    <location>
        <begin position="384"/>
        <end position="531"/>
    </location>
</feature>
<dbReference type="Proteomes" id="UP000001058">
    <property type="component" value="Unassembled WGS sequence"/>
</dbReference>
<dbReference type="KEGG" id="vcn:VOLCADRAFT_98508"/>
<evidence type="ECO:0000259" key="11">
    <source>
        <dbReference type="Pfam" id="PF01636"/>
    </source>
</evidence>
<evidence type="ECO:0000256" key="4">
    <source>
        <dbReference type="ARBA" id="ARBA00022679"/>
    </source>
</evidence>
<dbReference type="eggNOG" id="ENOG502QT7T">
    <property type="taxonomic scope" value="Eukaryota"/>
</dbReference>
<dbReference type="GeneID" id="9626861"/>
<evidence type="ECO:0000256" key="8">
    <source>
        <dbReference type="ARBA" id="ARBA00038873"/>
    </source>
</evidence>
<keyword evidence="3" id="KW-0963">Cytoplasm</keyword>
<evidence type="ECO:0000256" key="1">
    <source>
        <dbReference type="ARBA" id="ARBA00004496"/>
    </source>
</evidence>
<dbReference type="AlphaFoldDB" id="D8UFI8"/>
<evidence type="ECO:0000256" key="6">
    <source>
        <dbReference type="ARBA" id="ARBA00036820"/>
    </source>
</evidence>
<gene>
    <name evidence="12" type="ORF">VOLCADRAFT_98508</name>
</gene>
<evidence type="ECO:0000256" key="7">
    <source>
        <dbReference type="ARBA" id="ARBA00037368"/>
    </source>
</evidence>
<dbReference type="Pfam" id="PF01636">
    <property type="entry name" value="APH"/>
    <property type="match status" value="1"/>
</dbReference>
<feature type="compositionally biased region" description="Polar residues" evidence="10">
    <location>
        <begin position="361"/>
        <end position="372"/>
    </location>
</feature>
<comment type="catalytic activity">
    <reaction evidence="6">
        <text>(5R)-5-hydroxy-L-lysine + GTP = (5R)-5-phosphooxy-L-lysine + GDP + H(+)</text>
        <dbReference type="Rhea" id="RHEA:19049"/>
        <dbReference type="ChEBI" id="CHEBI:15378"/>
        <dbReference type="ChEBI" id="CHEBI:37565"/>
        <dbReference type="ChEBI" id="CHEBI:57882"/>
        <dbReference type="ChEBI" id="CHEBI:58189"/>
        <dbReference type="ChEBI" id="CHEBI:58357"/>
        <dbReference type="EC" id="2.7.1.81"/>
    </reaction>
</comment>
<dbReference type="EMBL" id="GL378394">
    <property type="protein sequence ID" value="EFJ41511.1"/>
    <property type="molecule type" value="Genomic_DNA"/>
</dbReference>